<accession>A0A9Q1BG53</accession>
<dbReference type="OrthoDB" id="6141669at2759"/>
<dbReference type="PANTHER" id="PTHR47018:SF3">
    <property type="entry name" value="MYCBP-ASSOCIATED PROTEIN"/>
    <property type="match status" value="1"/>
</dbReference>
<organism evidence="1 2">
    <name type="scientific">Holothuria leucospilota</name>
    <name type="common">Black long sea cucumber</name>
    <name type="synonym">Mertensiothuria leucospilota</name>
    <dbReference type="NCBI Taxonomy" id="206669"/>
    <lineage>
        <taxon>Eukaryota</taxon>
        <taxon>Metazoa</taxon>
        <taxon>Echinodermata</taxon>
        <taxon>Eleutherozoa</taxon>
        <taxon>Echinozoa</taxon>
        <taxon>Holothuroidea</taxon>
        <taxon>Aspidochirotacea</taxon>
        <taxon>Aspidochirotida</taxon>
        <taxon>Holothuriidae</taxon>
        <taxon>Holothuria</taxon>
    </lineage>
</organism>
<proteinExistence type="predicted"/>
<comment type="caution">
    <text evidence="1">The sequence shown here is derived from an EMBL/GenBank/DDBJ whole genome shotgun (WGS) entry which is preliminary data.</text>
</comment>
<gene>
    <name evidence="1" type="ORF">HOLleu_31251</name>
</gene>
<reference evidence="1" key="1">
    <citation type="submission" date="2021-10" db="EMBL/GenBank/DDBJ databases">
        <title>Tropical sea cucumber genome reveals ecological adaptation and Cuvierian tubules defense mechanism.</title>
        <authorList>
            <person name="Chen T."/>
        </authorList>
    </citation>
    <scope>NUCLEOTIDE SEQUENCE</scope>
    <source>
        <strain evidence="1">Nanhai2018</strain>
        <tissue evidence="1">Muscle</tissue>
    </source>
</reference>
<sequence>MNVLESFEMLTSVVNFLEVEFSHFKEESKARSRLSTFCNDHIDMIQMLLQFLRAEPCGDWLLYLSIIDPMTPHFYAFDIPNYSKWLPVYLADMNNLPQSHPIAHQPFINGKHSVNRSGNPISNVSSDMALEESINRDSKTKGGIVGISKESGALERWF</sequence>
<name>A0A9Q1BG53_HOLLE</name>
<keyword evidence="2" id="KW-1185">Reference proteome</keyword>
<protein>
    <submittedName>
        <fullName evidence="1">Uncharacterized protein</fullName>
    </submittedName>
</protein>
<dbReference type="Proteomes" id="UP001152320">
    <property type="component" value="Chromosome 16"/>
</dbReference>
<dbReference type="PANTHER" id="PTHR47018">
    <property type="entry name" value="CXC DOMAIN-CONTAINING PROTEIN-RELATED"/>
    <property type="match status" value="1"/>
</dbReference>
<dbReference type="AlphaFoldDB" id="A0A9Q1BG53"/>
<dbReference type="EMBL" id="JAIZAY010000016">
    <property type="protein sequence ID" value="KAJ8026436.1"/>
    <property type="molecule type" value="Genomic_DNA"/>
</dbReference>
<evidence type="ECO:0000313" key="1">
    <source>
        <dbReference type="EMBL" id="KAJ8026436.1"/>
    </source>
</evidence>
<evidence type="ECO:0000313" key="2">
    <source>
        <dbReference type="Proteomes" id="UP001152320"/>
    </source>
</evidence>